<dbReference type="PANTHER" id="PTHR35748:SF1">
    <property type="entry name" value="OS05G0358400 PROTEIN"/>
    <property type="match status" value="1"/>
</dbReference>
<comment type="caution">
    <text evidence="1">The sequence shown here is derived from an EMBL/GenBank/DDBJ whole genome shotgun (WGS) entry which is preliminary data.</text>
</comment>
<proteinExistence type="predicted"/>
<sequence length="208" mass="23820">MISVVGFGSLLSEESARETVPALDNYRLVRVPGYRRVFDKVGVVFISRHGESPDSLELASCSTEADPSCEIIAAQFECSEADFLQLYEREHRYRWVEVETWHCQTGETTLGRMCTGYSDLDYRLNKCVTEEEYHRRVGQYYQGVLWRQDILPNPRYLGFCLQAAASQGAAVLDNFLDSSFTADGRALRDYLRQRPELMPAAPVNYSYR</sequence>
<accession>A0ABN1I6V4</accession>
<name>A0ABN1I6V4_9GAMM</name>
<evidence type="ECO:0008006" key="3">
    <source>
        <dbReference type="Google" id="ProtNLM"/>
    </source>
</evidence>
<gene>
    <name evidence="1" type="ORF">GCM10009104_20650</name>
</gene>
<organism evidence="1 2">
    <name type="scientific">Marinobacterium maritimum</name>
    <dbReference type="NCBI Taxonomy" id="500162"/>
    <lineage>
        <taxon>Bacteria</taxon>
        <taxon>Pseudomonadati</taxon>
        <taxon>Pseudomonadota</taxon>
        <taxon>Gammaproteobacteria</taxon>
        <taxon>Oceanospirillales</taxon>
        <taxon>Oceanospirillaceae</taxon>
        <taxon>Marinobacterium</taxon>
    </lineage>
</organism>
<dbReference type="EMBL" id="BAAAET010000002">
    <property type="protein sequence ID" value="GAA0693226.1"/>
    <property type="molecule type" value="Genomic_DNA"/>
</dbReference>
<dbReference type="Proteomes" id="UP001499915">
    <property type="component" value="Unassembled WGS sequence"/>
</dbReference>
<protein>
    <recommendedName>
        <fullName evidence="3">Gamma-glutamylcyclotransferase</fullName>
    </recommendedName>
</protein>
<dbReference type="RefSeq" id="WP_343805571.1">
    <property type="nucleotide sequence ID" value="NZ_BAAAET010000002.1"/>
</dbReference>
<reference evidence="1 2" key="1">
    <citation type="journal article" date="2019" name="Int. J. Syst. Evol. Microbiol.">
        <title>The Global Catalogue of Microorganisms (GCM) 10K type strain sequencing project: providing services to taxonomists for standard genome sequencing and annotation.</title>
        <authorList>
            <consortium name="The Broad Institute Genomics Platform"/>
            <consortium name="The Broad Institute Genome Sequencing Center for Infectious Disease"/>
            <person name="Wu L."/>
            <person name="Ma J."/>
        </authorList>
    </citation>
    <scope>NUCLEOTIDE SEQUENCE [LARGE SCALE GENOMIC DNA]</scope>
    <source>
        <strain evidence="1 2">JCM 15134</strain>
    </source>
</reference>
<dbReference type="PANTHER" id="PTHR35748">
    <property type="entry name" value="OS05G0358400 PROTEIN"/>
    <property type="match status" value="1"/>
</dbReference>
<dbReference type="Gene3D" id="3.10.490.10">
    <property type="entry name" value="Gamma-glutamyl cyclotransferase-like"/>
    <property type="match status" value="1"/>
</dbReference>
<keyword evidence="2" id="KW-1185">Reference proteome</keyword>
<evidence type="ECO:0000313" key="2">
    <source>
        <dbReference type="Proteomes" id="UP001499915"/>
    </source>
</evidence>
<evidence type="ECO:0000313" key="1">
    <source>
        <dbReference type="EMBL" id="GAA0693226.1"/>
    </source>
</evidence>